<dbReference type="RefSeq" id="WP_206294462.1">
    <property type="nucleotide sequence ID" value="NZ_CP063458.1"/>
</dbReference>
<dbReference type="AlphaFoldDB" id="A0A7M2X1D2"/>
<feature type="compositionally biased region" description="Low complexity" evidence="1">
    <location>
        <begin position="67"/>
        <end position="76"/>
    </location>
</feature>
<dbReference type="KEGG" id="hbs:IPV69_07860"/>
<evidence type="ECO:0000256" key="1">
    <source>
        <dbReference type="SAM" id="MobiDB-lite"/>
    </source>
</evidence>
<feature type="compositionally biased region" description="Low complexity" evidence="1">
    <location>
        <begin position="37"/>
        <end position="49"/>
    </location>
</feature>
<gene>
    <name evidence="2" type="ORF">IPV69_07860</name>
</gene>
<feature type="compositionally biased region" description="Pro residues" evidence="1">
    <location>
        <begin position="77"/>
        <end position="88"/>
    </location>
</feature>
<organism evidence="2 3">
    <name type="scientific">Humisphaera borealis</name>
    <dbReference type="NCBI Taxonomy" id="2807512"/>
    <lineage>
        <taxon>Bacteria</taxon>
        <taxon>Pseudomonadati</taxon>
        <taxon>Planctomycetota</taxon>
        <taxon>Phycisphaerae</taxon>
        <taxon>Tepidisphaerales</taxon>
        <taxon>Tepidisphaeraceae</taxon>
        <taxon>Humisphaera</taxon>
    </lineage>
</organism>
<feature type="compositionally biased region" description="Basic and acidic residues" evidence="1">
    <location>
        <begin position="1"/>
        <end position="10"/>
    </location>
</feature>
<dbReference type="EMBL" id="CP063458">
    <property type="protein sequence ID" value="QOV91262.1"/>
    <property type="molecule type" value="Genomic_DNA"/>
</dbReference>
<proteinExistence type="predicted"/>
<name>A0A7M2X1D2_9BACT</name>
<accession>A0A7M2X1D2</accession>
<dbReference type="Proteomes" id="UP000593765">
    <property type="component" value="Chromosome"/>
</dbReference>
<evidence type="ECO:0000313" key="2">
    <source>
        <dbReference type="EMBL" id="QOV91262.1"/>
    </source>
</evidence>
<feature type="region of interest" description="Disordered" evidence="1">
    <location>
        <begin position="1"/>
        <end position="49"/>
    </location>
</feature>
<evidence type="ECO:0000313" key="3">
    <source>
        <dbReference type="Proteomes" id="UP000593765"/>
    </source>
</evidence>
<feature type="region of interest" description="Disordered" evidence="1">
    <location>
        <begin position="67"/>
        <end position="88"/>
    </location>
</feature>
<protein>
    <submittedName>
        <fullName evidence="2">Uncharacterized protein</fullName>
    </submittedName>
</protein>
<reference evidence="2 3" key="1">
    <citation type="submission" date="2020-10" db="EMBL/GenBank/DDBJ databases">
        <title>Wide distribution of Phycisphaera-like planctomycetes from WD2101 soil group in peatlands and genome analysis of the first cultivated representative.</title>
        <authorList>
            <person name="Dedysh S.N."/>
            <person name="Beletsky A.V."/>
            <person name="Ivanova A."/>
            <person name="Kulichevskaya I.S."/>
            <person name="Suzina N.E."/>
            <person name="Philippov D.A."/>
            <person name="Rakitin A.L."/>
            <person name="Mardanov A.V."/>
            <person name="Ravin N.V."/>
        </authorList>
    </citation>
    <scope>NUCLEOTIDE SEQUENCE [LARGE SCALE GENOMIC DNA]</scope>
    <source>
        <strain evidence="2 3">M1803</strain>
    </source>
</reference>
<sequence>MGIATGEREQTGGGGSGGDVASRPEGSRPADSPGMPAAAAEGESGERATAAAFAVPVPVAVCDAPPAAEPAATPTDTPAPPASPTPVVTPVPVIAERAVSERRLAANRANALKSTGPRTPEGKARVAFNALTHGITALTVLLPDEDPQELDDIRACFDLAYAPATPVEQVLVEQLISLTWKRRRLARAEGRLCQSLAASRHAAWKLKVEVAMKLGQTAPMLPEPSRQSDIATVLVDDIHGQQDLRNLGDWERELTGQMATISRQLATWRRLRLQEQEAEDRRSRRGEPG</sequence>
<keyword evidence="3" id="KW-1185">Reference proteome</keyword>